<gene>
    <name evidence="3" type="primary">NUP160_1</name>
    <name evidence="3" type="ORF">EYF80_065744</name>
</gene>
<accession>A0A4Z2E657</accession>
<dbReference type="Pfam" id="PF23347">
    <property type="entry name" value="TPR_Nup160_C"/>
    <property type="match status" value="1"/>
</dbReference>
<dbReference type="InterPro" id="IPR056536">
    <property type="entry name" value="TPR_NUP160_C"/>
</dbReference>
<dbReference type="AlphaFoldDB" id="A0A4Z2E657"/>
<organism evidence="3 4">
    <name type="scientific">Liparis tanakae</name>
    <name type="common">Tanaka's snailfish</name>
    <dbReference type="NCBI Taxonomy" id="230148"/>
    <lineage>
        <taxon>Eukaryota</taxon>
        <taxon>Metazoa</taxon>
        <taxon>Chordata</taxon>
        <taxon>Craniata</taxon>
        <taxon>Vertebrata</taxon>
        <taxon>Euteleostomi</taxon>
        <taxon>Actinopterygii</taxon>
        <taxon>Neopterygii</taxon>
        <taxon>Teleostei</taxon>
        <taxon>Neoteleostei</taxon>
        <taxon>Acanthomorphata</taxon>
        <taxon>Eupercaria</taxon>
        <taxon>Perciformes</taxon>
        <taxon>Cottioidei</taxon>
        <taxon>Cottales</taxon>
        <taxon>Liparidae</taxon>
        <taxon>Liparis</taxon>
    </lineage>
</organism>
<feature type="domain" description="NUP160 middle TPR" evidence="2">
    <location>
        <begin position="15"/>
        <end position="52"/>
    </location>
</feature>
<proteinExistence type="predicted"/>
<dbReference type="PANTHER" id="PTHR21286:SF0">
    <property type="entry name" value="NUCLEAR PORE COMPLEX PROTEIN NUP160"/>
    <property type="match status" value="1"/>
</dbReference>
<evidence type="ECO:0000313" key="3">
    <source>
        <dbReference type="EMBL" id="TNN24133.1"/>
    </source>
</evidence>
<evidence type="ECO:0000313" key="4">
    <source>
        <dbReference type="Proteomes" id="UP000314294"/>
    </source>
</evidence>
<feature type="domain" description="NUP160 C-terminal TPR" evidence="1">
    <location>
        <begin position="97"/>
        <end position="168"/>
    </location>
</feature>
<dbReference type="InterPro" id="IPR021717">
    <property type="entry name" value="Nucleoporin_Nup160"/>
</dbReference>
<dbReference type="GO" id="GO:0017056">
    <property type="term" value="F:structural constituent of nuclear pore"/>
    <property type="evidence" value="ECO:0007669"/>
    <property type="project" value="TreeGrafter"/>
</dbReference>
<reference evidence="3 4" key="1">
    <citation type="submission" date="2019-03" db="EMBL/GenBank/DDBJ databases">
        <title>First draft genome of Liparis tanakae, snailfish: a comprehensive survey of snailfish specific genes.</title>
        <authorList>
            <person name="Kim W."/>
            <person name="Song I."/>
            <person name="Jeong J.-H."/>
            <person name="Kim D."/>
            <person name="Kim S."/>
            <person name="Ryu S."/>
            <person name="Song J.Y."/>
            <person name="Lee S.K."/>
        </authorList>
    </citation>
    <scope>NUCLEOTIDE SEQUENCE [LARGE SCALE GENOMIC DNA]</scope>
    <source>
        <tissue evidence="3">Muscle</tissue>
    </source>
</reference>
<evidence type="ECO:0000259" key="1">
    <source>
        <dbReference type="Pfam" id="PF23347"/>
    </source>
</evidence>
<evidence type="ECO:0000259" key="2">
    <source>
        <dbReference type="Pfam" id="PF23354"/>
    </source>
</evidence>
<dbReference type="PANTHER" id="PTHR21286">
    <property type="entry name" value="NUCLEAR PORE COMPLEX PROTEIN NUP160"/>
    <property type="match status" value="1"/>
</dbReference>
<dbReference type="Proteomes" id="UP000314294">
    <property type="component" value="Unassembled WGS sequence"/>
</dbReference>
<dbReference type="InterPro" id="IPR056535">
    <property type="entry name" value="TPR_NUP160_M"/>
</dbReference>
<keyword evidence="4" id="KW-1185">Reference proteome</keyword>
<dbReference type="EMBL" id="SRLO01016325">
    <property type="protein sequence ID" value="TNN24133.1"/>
    <property type="molecule type" value="Genomic_DNA"/>
</dbReference>
<dbReference type="OrthoDB" id="67716at2759"/>
<name>A0A4Z2E657_9TELE</name>
<dbReference type="Pfam" id="PF23354">
    <property type="entry name" value="TPR_NUP160_120_M"/>
    <property type="match status" value="1"/>
</dbReference>
<dbReference type="GO" id="GO:0005643">
    <property type="term" value="C:nuclear pore"/>
    <property type="evidence" value="ECO:0007669"/>
    <property type="project" value="TreeGrafter"/>
</dbReference>
<comment type="caution">
    <text evidence="3">The sequence shown here is derived from an EMBL/GenBank/DDBJ whole genome shotgun (WGS) entry which is preliminary data.</text>
</comment>
<sequence length="169" mass="18547">MSVERLTVSTFDPPAGTVMFEFGMRLGREVRTQPGLQKQVNCYLAALNCLRLIRPEYAWIVQPASGAVYERPGASPKRNADGDFSSEPVRRHVDILELKDLEKEYILSRSRLTLAQHHPPSAAIAGGASAVEMVALLVQSGLFDSALSVCLTFSLSLTSVFEGLTFKYV</sequence>
<protein>
    <submittedName>
        <fullName evidence="3">Nuclear pore complex protein Nup160</fullName>
    </submittedName>
</protein>